<gene>
    <name evidence="2" type="ORF">GCM10010260_01390</name>
</gene>
<feature type="region of interest" description="Disordered" evidence="1">
    <location>
        <begin position="68"/>
        <end position="117"/>
    </location>
</feature>
<sequence>MIRTPERSRALAPLLLLLLPVLLLDTGSLSATVALAATAAAGSALALCSLLTARSAPAVPPTRVRTAIRDRARRTAFLPQRDPDAPGRRRPRAPGQALPATAAQGTSHQGTPHSSRT</sequence>
<reference evidence="2" key="1">
    <citation type="journal article" date="2014" name="Int. J. Syst. Evol. Microbiol.">
        <title>Complete genome sequence of Corynebacterium casei LMG S-19264T (=DSM 44701T), isolated from a smear-ripened cheese.</title>
        <authorList>
            <consortium name="US DOE Joint Genome Institute (JGI-PGF)"/>
            <person name="Walter F."/>
            <person name="Albersmeier A."/>
            <person name="Kalinowski J."/>
            <person name="Ruckert C."/>
        </authorList>
    </citation>
    <scope>NUCLEOTIDE SEQUENCE</scope>
    <source>
        <strain evidence="2">JCM 4369</strain>
    </source>
</reference>
<name>A0A918I4W1_9ACTN</name>
<keyword evidence="3" id="KW-1185">Reference proteome</keyword>
<reference evidence="2" key="2">
    <citation type="submission" date="2020-09" db="EMBL/GenBank/DDBJ databases">
        <authorList>
            <person name="Sun Q."/>
            <person name="Ohkuma M."/>
        </authorList>
    </citation>
    <scope>NUCLEOTIDE SEQUENCE</scope>
    <source>
        <strain evidence="2">JCM 4369</strain>
    </source>
</reference>
<accession>A0A918I4W1</accession>
<protein>
    <submittedName>
        <fullName evidence="2">Uncharacterized protein</fullName>
    </submittedName>
</protein>
<dbReference type="EMBL" id="BMTD01000001">
    <property type="protein sequence ID" value="GGU73410.1"/>
    <property type="molecule type" value="Genomic_DNA"/>
</dbReference>
<evidence type="ECO:0000313" key="3">
    <source>
        <dbReference type="Proteomes" id="UP000618795"/>
    </source>
</evidence>
<dbReference type="Proteomes" id="UP000618795">
    <property type="component" value="Unassembled WGS sequence"/>
</dbReference>
<evidence type="ECO:0000313" key="2">
    <source>
        <dbReference type="EMBL" id="GGU73410.1"/>
    </source>
</evidence>
<dbReference type="RefSeq" id="WP_191870651.1">
    <property type="nucleotide sequence ID" value="NZ_BMTD01000001.1"/>
</dbReference>
<dbReference type="AlphaFoldDB" id="A0A918I4W1"/>
<proteinExistence type="predicted"/>
<dbReference type="Pfam" id="PF19950">
    <property type="entry name" value="DUF6412"/>
    <property type="match status" value="1"/>
</dbReference>
<evidence type="ECO:0000256" key="1">
    <source>
        <dbReference type="SAM" id="MobiDB-lite"/>
    </source>
</evidence>
<feature type="compositionally biased region" description="Polar residues" evidence="1">
    <location>
        <begin position="103"/>
        <end position="117"/>
    </location>
</feature>
<organism evidence="2 3">
    <name type="scientific">Streptomyces filipinensis</name>
    <dbReference type="NCBI Taxonomy" id="66887"/>
    <lineage>
        <taxon>Bacteria</taxon>
        <taxon>Bacillati</taxon>
        <taxon>Actinomycetota</taxon>
        <taxon>Actinomycetes</taxon>
        <taxon>Kitasatosporales</taxon>
        <taxon>Streptomycetaceae</taxon>
        <taxon>Streptomyces</taxon>
    </lineage>
</organism>
<comment type="caution">
    <text evidence="2">The sequence shown here is derived from an EMBL/GenBank/DDBJ whole genome shotgun (WGS) entry which is preliminary data.</text>
</comment>
<dbReference type="InterPro" id="IPR045635">
    <property type="entry name" value="DUF6412"/>
</dbReference>